<protein>
    <submittedName>
        <fullName evidence="7">HhoA/HhoB/HtrA family serine endopeptidase</fullName>
        <ecNumber evidence="7">3.4.21.-</ecNumber>
    </submittedName>
</protein>
<dbReference type="EC" id="3.4.21.-" evidence="7"/>
<evidence type="ECO:0000256" key="2">
    <source>
        <dbReference type="ARBA" id="ARBA00022670"/>
    </source>
</evidence>
<dbReference type="RefSeq" id="WP_393015441.1">
    <property type="nucleotide sequence ID" value="NZ_JAZAQF010000094.1"/>
</dbReference>
<dbReference type="Proteomes" id="UP001604335">
    <property type="component" value="Unassembled WGS sequence"/>
</dbReference>
<keyword evidence="5" id="KW-0472">Membrane</keyword>
<keyword evidence="2" id="KW-0645">Protease</keyword>
<dbReference type="PANTHER" id="PTHR22939">
    <property type="entry name" value="SERINE PROTEASE FAMILY S1C HTRA-RELATED"/>
    <property type="match status" value="1"/>
</dbReference>
<dbReference type="Pfam" id="PF13365">
    <property type="entry name" value="Trypsin_2"/>
    <property type="match status" value="1"/>
</dbReference>
<comment type="caution">
    <text evidence="7">The sequence shown here is derived from an EMBL/GenBank/DDBJ whole genome shotgun (WGS) entry which is preliminary data.</text>
</comment>
<dbReference type="InterPro" id="IPR001940">
    <property type="entry name" value="Peptidase_S1C"/>
</dbReference>
<sequence length="433" mass="45556">MTFRLPKAAMTSPNDRPDRVQFQNPPNRSGGGSKALLYVSLILFGAGAALAGVRMVSPNAWGILANGGEPALLPNTSSVPVSLPLGSAANANNPGNFVTTVVNRVGPAVVRIDSARTVRNEIPGEFSNPFFRRFFGEEGPAPQERETRGSGSGFIVTNDGKIFTNAHVVEGATSVTVTLKDGRKFDGKVVGADSLTDVAVVQINAKDLPTVNLGNSDQLQPGQWAIAIGNPLGLDNTVTTGIISATGRSSNQVGVPDKRVNFIQTDAAINPGNSGGPLIDERGAVIGMNTAIIRGAQGIGFAIPINRARQIAEQLVAKGRADHAFVGVRMVKLTPELKQQINEDPNSNAKIELDAGVLIVQVMPRSPAAEAGLRPGDTVFQIDGKVVEDPSEVQQMVEATGTTRPLTFAINRNGQNLSLQVKPQVMSPDRANE</sequence>
<dbReference type="InterPro" id="IPR001478">
    <property type="entry name" value="PDZ"/>
</dbReference>
<feature type="domain" description="PDZ" evidence="6">
    <location>
        <begin position="315"/>
        <end position="414"/>
    </location>
</feature>
<dbReference type="PRINTS" id="PR00834">
    <property type="entry name" value="PROTEASES2C"/>
</dbReference>
<reference evidence="8" key="1">
    <citation type="journal article" date="2024" name="Algal Res.">
        <title>Biochemical, toxicological and genomic investigation of a high-biomass producing Limnothrix strain isolated from Italian shallow drinking water reservoir.</title>
        <authorList>
            <person name="Simonazzi M."/>
            <person name="Shishido T.K."/>
            <person name="Delbaje E."/>
            <person name="Wahlsten M."/>
            <person name="Fewer D.P."/>
            <person name="Sivonen K."/>
            <person name="Pezzolesi L."/>
            <person name="Pistocchi R."/>
        </authorList>
    </citation>
    <scope>NUCLEOTIDE SEQUENCE [LARGE SCALE GENOMIC DNA]</scope>
    <source>
        <strain evidence="8">LRLZ20PSL1</strain>
    </source>
</reference>
<evidence type="ECO:0000256" key="5">
    <source>
        <dbReference type="SAM" id="Phobius"/>
    </source>
</evidence>
<evidence type="ECO:0000256" key="4">
    <source>
        <dbReference type="SAM" id="MobiDB-lite"/>
    </source>
</evidence>
<feature type="region of interest" description="Disordered" evidence="4">
    <location>
        <begin position="1"/>
        <end position="29"/>
    </location>
</feature>
<evidence type="ECO:0000256" key="3">
    <source>
        <dbReference type="ARBA" id="ARBA00022801"/>
    </source>
</evidence>
<dbReference type="InterPro" id="IPR036034">
    <property type="entry name" value="PDZ_sf"/>
</dbReference>
<dbReference type="NCBIfam" id="NF041521">
    <property type="entry name" value="HhoA_HhoB_HtrA"/>
    <property type="match status" value="1"/>
</dbReference>
<dbReference type="PANTHER" id="PTHR22939:SF129">
    <property type="entry name" value="SERINE PROTEASE HTRA2, MITOCHONDRIAL"/>
    <property type="match status" value="1"/>
</dbReference>
<keyword evidence="8" id="KW-1185">Reference proteome</keyword>
<dbReference type="InterPro" id="IPR041489">
    <property type="entry name" value="PDZ_6"/>
</dbReference>
<evidence type="ECO:0000313" key="8">
    <source>
        <dbReference type="Proteomes" id="UP001604335"/>
    </source>
</evidence>
<organism evidence="7 8">
    <name type="scientific">Limnothrix redekei LRLZ20PSL1</name>
    <dbReference type="NCBI Taxonomy" id="3112953"/>
    <lineage>
        <taxon>Bacteria</taxon>
        <taxon>Bacillati</taxon>
        <taxon>Cyanobacteriota</taxon>
        <taxon>Cyanophyceae</taxon>
        <taxon>Pseudanabaenales</taxon>
        <taxon>Pseudanabaenaceae</taxon>
        <taxon>Limnothrix</taxon>
    </lineage>
</organism>
<dbReference type="PROSITE" id="PS50106">
    <property type="entry name" value="PDZ"/>
    <property type="match status" value="1"/>
</dbReference>
<accession>A0ABW7CED0</accession>
<keyword evidence="5" id="KW-0812">Transmembrane</keyword>
<dbReference type="GO" id="GO:0016787">
    <property type="term" value="F:hydrolase activity"/>
    <property type="evidence" value="ECO:0007669"/>
    <property type="project" value="UniProtKB-KW"/>
</dbReference>
<dbReference type="InterPro" id="IPR043504">
    <property type="entry name" value="Peptidase_S1_PA_chymotrypsin"/>
</dbReference>
<dbReference type="InterPro" id="IPR048172">
    <property type="entry name" value="HhoA_HhoB_HtrA-like"/>
</dbReference>
<name>A0ABW7CED0_9CYAN</name>
<keyword evidence="5" id="KW-1133">Transmembrane helix</keyword>
<evidence type="ECO:0000259" key="6">
    <source>
        <dbReference type="PROSITE" id="PS50106"/>
    </source>
</evidence>
<evidence type="ECO:0000256" key="1">
    <source>
        <dbReference type="ARBA" id="ARBA00010541"/>
    </source>
</evidence>
<comment type="similarity">
    <text evidence="1">Belongs to the peptidase S1C family.</text>
</comment>
<keyword evidence="3 7" id="KW-0378">Hydrolase</keyword>
<dbReference type="SUPFAM" id="SSF50494">
    <property type="entry name" value="Trypsin-like serine proteases"/>
    <property type="match status" value="1"/>
</dbReference>
<proteinExistence type="inferred from homology"/>
<dbReference type="SMART" id="SM00228">
    <property type="entry name" value="PDZ"/>
    <property type="match status" value="1"/>
</dbReference>
<dbReference type="Gene3D" id="2.30.42.10">
    <property type="match status" value="1"/>
</dbReference>
<gene>
    <name evidence="7" type="ORF">VPK24_17745</name>
</gene>
<dbReference type="SUPFAM" id="SSF50156">
    <property type="entry name" value="PDZ domain-like"/>
    <property type="match status" value="1"/>
</dbReference>
<feature type="transmembrane region" description="Helical" evidence="5">
    <location>
        <begin position="35"/>
        <end position="56"/>
    </location>
</feature>
<dbReference type="Gene3D" id="2.40.10.10">
    <property type="entry name" value="Trypsin-like serine proteases"/>
    <property type="match status" value="2"/>
</dbReference>
<dbReference type="InterPro" id="IPR009003">
    <property type="entry name" value="Peptidase_S1_PA"/>
</dbReference>
<evidence type="ECO:0000313" key="7">
    <source>
        <dbReference type="EMBL" id="MFG3819493.1"/>
    </source>
</evidence>
<dbReference type="EMBL" id="JAZAQF010000094">
    <property type="protein sequence ID" value="MFG3819493.1"/>
    <property type="molecule type" value="Genomic_DNA"/>
</dbReference>
<dbReference type="Pfam" id="PF17820">
    <property type="entry name" value="PDZ_6"/>
    <property type="match status" value="1"/>
</dbReference>